<proteinExistence type="predicted"/>
<comment type="caution">
    <text evidence="1">The sequence shown here is derived from an EMBL/GenBank/DDBJ whole genome shotgun (WGS) entry which is preliminary data.</text>
</comment>
<organism evidence="1 2">
    <name type="scientific">Variovorax guangxiensis</name>
    <dbReference type="NCBI Taxonomy" id="1775474"/>
    <lineage>
        <taxon>Bacteria</taxon>
        <taxon>Pseudomonadati</taxon>
        <taxon>Pseudomonadota</taxon>
        <taxon>Betaproteobacteria</taxon>
        <taxon>Burkholderiales</taxon>
        <taxon>Comamonadaceae</taxon>
        <taxon>Variovorax</taxon>
    </lineage>
</organism>
<protein>
    <submittedName>
        <fullName evidence="1">Uncharacterized protein</fullName>
    </submittedName>
</protein>
<name>A0A3S0XUE1_9BURK</name>
<dbReference type="Proteomes" id="UP000281118">
    <property type="component" value="Unassembled WGS sequence"/>
</dbReference>
<dbReference type="EMBL" id="RXFT01000010">
    <property type="protein sequence ID" value="RUR69785.1"/>
    <property type="molecule type" value="Genomic_DNA"/>
</dbReference>
<dbReference type="AlphaFoldDB" id="A0A3S0XUE1"/>
<reference evidence="1 2" key="1">
    <citation type="submission" date="2018-12" db="EMBL/GenBank/DDBJ databases">
        <title>The genome sequences of Variovorax guangxiensis DSM 27352.</title>
        <authorList>
            <person name="Gao J."/>
            <person name="Sun J."/>
        </authorList>
    </citation>
    <scope>NUCLEOTIDE SEQUENCE [LARGE SCALE GENOMIC DNA]</scope>
    <source>
        <strain evidence="1 2">DSM 27352</strain>
    </source>
</reference>
<sequence length="67" mass="8098">MVELLRAKSPAFTKPLQAFRLFRLDDNGNRILMREYESRRIADYYQRVYEARGHKQLYWVEPAGPEH</sequence>
<accession>A0A3S0XUE1</accession>
<dbReference type="OrthoDB" id="289700at2"/>
<evidence type="ECO:0000313" key="1">
    <source>
        <dbReference type="EMBL" id="RUR69785.1"/>
    </source>
</evidence>
<evidence type="ECO:0000313" key="2">
    <source>
        <dbReference type="Proteomes" id="UP000281118"/>
    </source>
</evidence>
<gene>
    <name evidence="1" type="ORF">EJP67_22260</name>
</gene>